<keyword evidence="4" id="KW-0233">DNA recombination</keyword>
<keyword evidence="8" id="KW-1185">Reference proteome</keyword>
<dbReference type="NCBIfam" id="NF033592">
    <property type="entry name" value="transpos_IS4_1"/>
    <property type="match status" value="1"/>
</dbReference>
<dbReference type="PANTHER" id="PTHR33258:SF1">
    <property type="entry name" value="TRANSPOSASE INSL FOR INSERTION SEQUENCE ELEMENT IS186A-RELATED"/>
    <property type="match status" value="1"/>
</dbReference>
<dbReference type="EMBL" id="LT907976">
    <property type="protein sequence ID" value="SOB62161.1"/>
    <property type="molecule type" value="Genomic_DNA"/>
</dbReference>
<evidence type="ECO:0000256" key="4">
    <source>
        <dbReference type="ARBA" id="ARBA00023172"/>
    </source>
</evidence>
<comment type="similarity">
    <text evidence="1">Belongs to the transposase 11 family.</text>
</comment>
<keyword evidence="2" id="KW-0815">Transposition</keyword>
<sequence>MVSQDFGMSIHFLGEGYLMDMFDSPSKRKMSEFSSFCDMQRMSNSLHKKEISDMAHANTIFHQVLSLIPRTEFEALAKKYSTGRAFRSFSRWNQFACLLFIHLAGRQSMRDGIRSLGANIRQMYHLGLRSVARSTFADANSKRPAEFFQAIFGKLYQRCSSVAPGHKFRFKAKLYSFDSSVIKLCLSAFPWASYRAKRGGLKIHTVLDHDGYLPAFVRVTNARLHDSKMVKMLRLPKGSIAVFDKAYINYSWFRTLSASGLFFVTRLKTNAVYKVLKRNPVRKSTGVTSDHVIVVFSQDKELHLRRVGYRDPETGKFYEFLTNHLNLSAKTIADIYKERWQIETFFRLIKQNLRLKSFVGTSENAVLSQIYVAMIAYLMLAWLKFKSSVAFSLQEMFQLLQVNLFDRREMEDIFKPPDAFHDNINNDYRLLSYVA</sequence>
<dbReference type="Gene3D" id="3.90.350.10">
    <property type="entry name" value="Transposase Inhibitor Protein From Tn5, Chain A, domain 1"/>
    <property type="match status" value="1"/>
</dbReference>
<protein>
    <submittedName>
        <fullName evidence="7">Transposase</fullName>
    </submittedName>
</protein>
<dbReference type="Proteomes" id="UP000219215">
    <property type="component" value="Plasmid paDPRO"/>
</dbReference>
<evidence type="ECO:0000256" key="1">
    <source>
        <dbReference type="ARBA" id="ARBA00010075"/>
    </source>
</evidence>
<feature type="domain" description="Transposase IS4-like" evidence="5">
    <location>
        <begin position="174"/>
        <end position="379"/>
    </location>
</feature>
<keyword evidence="3" id="KW-0238">DNA-binding</keyword>
<dbReference type="InterPro" id="IPR002559">
    <property type="entry name" value="Transposase_11"/>
</dbReference>
<dbReference type="AlphaFoldDB" id="A0A2C8FEU7"/>
<organism evidence="7 8">
    <name type="scientific">Pseudodesulfovibrio profundus</name>
    <dbReference type="NCBI Taxonomy" id="57320"/>
    <lineage>
        <taxon>Bacteria</taxon>
        <taxon>Pseudomonadati</taxon>
        <taxon>Thermodesulfobacteriota</taxon>
        <taxon>Desulfovibrionia</taxon>
        <taxon>Desulfovibrionales</taxon>
        <taxon>Desulfovibrionaceae</taxon>
    </lineage>
</organism>
<evidence type="ECO:0000313" key="8">
    <source>
        <dbReference type="Proteomes" id="UP000219215"/>
    </source>
</evidence>
<evidence type="ECO:0000313" key="7">
    <source>
        <dbReference type="EMBL" id="SOB62161.1"/>
    </source>
</evidence>
<dbReference type="GO" id="GO:0006313">
    <property type="term" value="P:DNA transposition"/>
    <property type="evidence" value="ECO:0007669"/>
    <property type="project" value="InterPro"/>
</dbReference>
<evidence type="ECO:0000259" key="6">
    <source>
        <dbReference type="Pfam" id="PF14294"/>
    </source>
</evidence>
<dbReference type="GO" id="GO:0004803">
    <property type="term" value="F:transposase activity"/>
    <property type="evidence" value="ECO:0007669"/>
    <property type="project" value="InterPro"/>
</dbReference>
<evidence type="ECO:0000256" key="2">
    <source>
        <dbReference type="ARBA" id="ARBA00022578"/>
    </source>
</evidence>
<feature type="domain" description="DUF4372" evidence="6">
    <location>
        <begin position="56"/>
        <end position="129"/>
    </location>
</feature>
<dbReference type="SUPFAM" id="SSF53098">
    <property type="entry name" value="Ribonuclease H-like"/>
    <property type="match status" value="1"/>
</dbReference>
<accession>A0A2C8FEU7</accession>
<evidence type="ECO:0000259" key="5">
    <source>
        <dbReference type="Pfam" id="PF01609"/>
    </source>
</evidence>
<proteinExistence type="inferred from homology"/>
<reference evidence="8" key="1">
    <citation type="submission" date="2017-09" db="EMBL/GenBank/DDBJ databases">
        <authorList>
            <person name="Regsiter A."/>
            <person name="William W."/>
        </authorList>
    </citation>
    <scope>NUCLEOTIDE SEQUENCE [LARGE SCALE GENOMIC DNA]</scope>
    <source>
        <strain evidence="8">500-1</strain>
        <plasmid evidence="8">padpro</plasmid>
    </source>
</reference>
<geneLocation type="plasmid" evidence="8">
    <name>padpro</name>
</geneLocation>
<dbReference type="InterPro" id="IPR012337">
    <property type="entry name" value="RNaseH-like_sf"/>
</dbReference>
<dbReference type="Pfam" id="PF01609">
    <property type="entry name" value="DDE_Tnp_1"/>
    <property type="match status" value="1"/>
</dbReference>
<dbReference type="PANTHER" id="PTHR33258">
    <property type="entry name" value="TRANSPOSASE INSL FOR INSERTION SEQUENCE ELEMENT IS186A-RELATED"/>
    <property type="match status" value="1"/>
</dbReference>
<gene>
    <name evidence="7" type="ORF">DPRO_PA0037</name>
</gene>
<evidence type="ECO:0000256" key="3">
    <source>
        <dbReference type="ARBA" id="ARBA00023125"/>
    </source>
</evidence>
<name>A0A2C8FEU7_9BACT</name>
<dbReference type="KEGG" id="pprf:DPRO_PA0037"/>
<dbReference type="InterPro" id="IPR047952">
    <property type="entry name" value="Transpos_IS4"/>
</dbReference>
<dbReference type="InterPro" id="IPR025399">
    <property type="entry name" value="DUF4372"/>
</dbReference>
<dbReference type="GO" id="GO:0003677">
    <property type="term" value="F:DNA binding"/>
    <property type="evidence" value="ECO:0007669"/>
    <property type="project" value="UniProtKB-KW"/>
</dbReference>
<keyword evidence="7" id="KW-0614">Plasmid</keyword>
<dbReference type="Pfam" id="PF14294">
    <property type="entry name" value="DUF4372"/>
    <property type="match status" value="1"/>
</dbReference>